<evidence type="ECO:0000256" key="1">
    <source>
        <dbReference type="SAM" id="SignalP"/>
    </source>
</evidence>
<sequence length="165" mass="17024">MGCRAAILIASLLVAGCSGTAASPHPAASSVPTVVVSTTPPAADPTTMALTKLAKDAASNNGEPDVSTAQVVRTTRQAAAALGDHGFIPPDPGGQVIVLGLTGSFVIRHHSCPAPVPPRTDHCPDPTGRFLYLGVDPTTLESYSLRLRNDPLDLSELGPVETLRW</sequence>
<organism evidence="2 3">
    <name type="scientific">Pseudofrankia asymbiotica</name>
    <dbReference type="NCBI Taxonomy" id="1834516"/>
    <lineage>
        <taxon>Bacteria</taxon>
        <taxon>Bacillati</taxon>
        <taxon>Actinomycetota</taxon>
        <taxon>Actinomycetes</taxon>
        <taxon>Frankiales</taxon>
        <taxon>Frankiaceae</taxon>
        <taxon>Pseudofrankia</taxon>
    </lineage>
</organism>
<gene>
    <name evidence="2" type="ORF">BL253_21715</name>
</gene>
<protein>
    <submittedName>
        <fullName evidence="2">Uncharacterized protein</fullName>
    </submittedName>
</protein>
<dbReference type="Proteomes" id="UP000188929">
    <property type="component" value="Unassembled WGS sequence"/>
</dbReference>
<feature type="signal peptide" evidence="1">
    <location>
        <begin position="1"/>
        <end position="27"/>
    </location>
</feature>
<keyword evidence="1" id="KW-0732">Signal</keyword>
<evidence type="ECO:0000313" key="2">
    <source>
        <dbReference type="EMBL" id="ONH27514.1"/>
    </source>
</evidence>
<comment type="caution">
    <text evidence="2">The sequence shown here is derived from an EMBL/GenBank/DDBJ whole genome shotgun (WGS) entry which is preliminary data.</text>
</comment>
<feature type="chain" id="PRO_5013296371" evidence="1">
    <location>
        <begin position="28"/>
        <end position="165"/>
    </location>
</feature>
<proteinExistence type="predicted"/>
<dbReference type="EMBL" id="MOMC01000045">
    <property type="protein sequence ID" value="ONH27514.1"/>
    <property type="molecule type" value="Genomic_DNA"/>
</dbReference>
<dbReference type="AlphaFoldDB" id="A0A1V2I6Z4"/>
<dbReference type="PROSITE" id="PS51257">
    <property type="entry name" value="PROKAR_LIPOPROTEIN"/>
    <property type="match status" value="1"/>
</dbReference>
<keyword evidence="3" id="KW-1185">Reference proteome</keyword>
<reference evidence="3" key="1">
    <citation type="submission" date="2016-10" db="EMBL/GenBank/DDBJ databases">
        <title>Frankia sp. NRRL B-16386 Genome sequencing.</title>
        <authorList>
            <person name="Ghodhbane-Gtari F."/>
            <person name="Swanson E."/>
            <person name="Gueddou A."/>
            <person name="Hezbri K."/>
            <person name="Ktari K."/>
            <person name="Nouioui I."/>
            <person name="Morris K."/>
            <person name="Simpson S."/>
            <person name="Abebe-Akele F."/>
            <person name="Thomas K."/>
            <person name="Gtari M."/>
            <person name="Tisa L.S."/>
        </authorList>
    </citation>
    <scope>NUCLEOTIDE SEQUENCE [LARGE SCALE GENOMIC DNA]</scope>
    <source>
        <strain evidence="3">NRRL B-16386</strain>
    </source>
</reference>
<name>A0A1V2I6Z4_9ACTN</name>
<accession>A0A1V2I6Z4</accession>
<evidence type="ECO:0000313" key="3">
    <source>
        <dbReference type="Proteomes" id="UP000188929"/>
    </source>
</evidence>